<organism evidence="3 4">
    <name type="scientific">Ephemerocybe angulata</name>
    <dbReference type="NCBI Taxonomy" id="980116"/>
    <lineage>
        <taxon>Eukaryota</taxon>
        <taxon>Fungi</taxon>
        <taxon>Dikarya</taxon>
        <taxon>Basidiomycota</taxon>
        <taxon>Agaricomycotina</taxon>
        <taxon>Agaricomycetes</taxon>
        <taxon>Agaricomycetidae</taxon>
        <taxon>Agaricales</taxon>
        <taxon>Agaricineae</taxon>
        <taxon>Psathyrellaceae</taxon>
        <taxon>Ephemerocybe</taxon>
    </lineage>
</organism>
<dbReference type="OrthoDB" id="543156at2759"/>
<dbReference type="InterPro" id="IPR002818">
    <property type="entry name" value="DJ-1/PfpI"/>
</dbReference>
<dbReference type="EMBL" id="JACGCI010000148">
    <property type="protein sequence ID" value="KAF6743326.1"/>
    <property type="molecule type" value="Genomic_DNA"/>
</dbReference>
<dbReference type="AlphaFoldDB" id="A0A8H6HCM3"/>
<feature type="signal peptide" evidence="1">
    <location>
        <begin position="1"/>
        <end position="17"/>
    </location>
</feature>
<evidence type="ECO:0000256" key="1">
    <source>
        <dbReference type="SAM" id="SignalP"/>
    </source>
</evidence>
<feature type="domain" description="DJ-1/PfpI" evidence="2">
    <location>
        <begin position="26"/>
        <end position="197"/>
    </location>
</feature>
<dbReference type="PANTHER" id="PTHR43130:SF15">
    <property type="entry name" value="THIJ_PFPI FAMILY PROTEIN (AFU_ORTHOLOGUE AFUA_5G14240)"/>
    <property type="match status" value="1"/>
</dbReference>
<dbReference type="CDD" id="cd03139">
    <property type="entry name" value="GATase1_PfpI_2"/>
    <property type="match status" value="1"/>
</dbReference>
<protein>
    <submittedName>
        <fullName evidence="3">DJ-1/PfpI family protein</fullName>
    </submittedName>
</protein>
<name>A0A8H6HCM3_9AGAR</name>
<accession>A0A8H6HCM3</accession>
<dbReference type="SUPFAM" id="SSF52317">
    <property type="entry name" value="Class I glutamine amidotransferase-like"/>
    <property type="match status" value="1"/>
</dbReference>
<comment type="caution">
    <text evidence="3">The sequence shown here is derived from an EMBL/GenBank/DDBJ whole genome shotgun (WGS) entry which is preliminary data.</text>
</comment>
<gene>
    <name evidence="3" type="ORF">DFP72DRAFT_933825</name>
</gene>
<dbReference type="InterPro" id="IPR029062">
    <property type="entry name" value="Class_I_gatase-like"/>
</dbReference>
<evidence type="ECO:0000313" key="3">
    <source>
        <dbReference type="EMBL" id="KAF6743326.1"/>
    </source>
</evidence>
<evidence type="ECO:0000313" key="4">
    <source>
        <dbReference type="Proteomes" id="UP000521943"/>
    </source>
</evidence>
<dbReference type="PANTHER" id="PTHR43130">
    <property type="entry name" value="ARAC-FAMILY TRANSCRIPTIONAL REGULATOR"/>
    <property type="match status" value="1"/>
</dbReference>
<keyword evidence="1" id="KW-0732">Signal</keyword>
<evidence type="ECO:0000259" key="2">
    <source>
        <dbReference type="Pfam" id="PF01965"/>
    </source>
</evidence>
<dbReference type="Pfam" id="PF01965">
    <property type="entry name" value="DJ-1_PfpI"/>
    <property type="match status" value="1"/>
</dbReference>
<dbReference type="InterPro" id="IPR052158">
    <property type="entry name" value="INH-QAR"/>
</dbReference>
<feature type="chain" id="PRO_5034064177" evidence="1">
    <location>
        <begin position="18"/>
        <end position="239"/>
    </location>
</feature>
<dbReference type="Proteomes" id="UP000521943">
    <property type="component" value="Unassembled WGS sequence"/>
</dbReference>
<proteinExistence type="predicted"/>
<sequence>MKHFLTTSLLLAVGVAATTPPTHFGVVLFPGFQALDAFGPLDVLNVFSLQQTNLTLSVLARNVSSVTTVPQTMNTTFGESAVATHTFDSPPSDLEVLIVPGGLGTRSPDLEPEIDFIRTIFPSLRYLIAVCTGNTLVARAGLLDGKKATGNKKAWSWVTAQGKKTHWIAKARWVRSSEKIWSTSGVSAGVDGALNFMETVYGEDTATGLAHYLEWNRVTDPNNDEFAAIWGAEDVLPVE</sequence>
<keyword evidence="4" id="KW-1185">Reference proteome</keyword>
<reference evidence="3 4" key="1">
    <citation type="submission" date="2020-07" db="EMBL/GenBank/DDBJ databases">
        <title>Comparative genomics of pyrophilous fungi reveals a link between fire events and developmental genes.</title>
        <authorList>
            <consortium name="DOE Joint Genome Institute"/>
            <person name="Steindorff A.S."/>
            <person name="Carver A."/>
            <person name="Calhoun S."/>
            <person name="Stillman K."/>
            <person name="Liu H."/>
            <person name="Lipzen A."/>
            <person name="Pangilinan J."/>
            <person name="Labutti K."/>
            <person name="Bruns T.D."/>
            <person name="Grigoriev I.V."/>
        </authorList>
    </citation>
    <scope>NUCLEOTIDE SEQUENCE [LARGE SCALE GENOMIC DNA]</scope>
    <source>
        <strain evidence="3 4">CBS 144469</strain>
    </source>
</reference>
<dbReference type="Gene3D" id="3.40.50.880">
    <property type="match status" value="1"/>
</dbReference>